<sequence length="96" mass="10029">MARYAYDDATLQGIITATDTALQGMADLNKGVMNIQGMLPAVNNSTSGMKLAAAIGDWTADFALVKNQLDVLNGKANGLLQTNRNTQNDADGAANV</sequence>
<dbReference type="RefSeq" id="WP_104475809.1">
    <property type="nucleotide sequence ID" value="NZ_CP154825.1"/>
</dbReference>
<keyword evidence="2" id="KW-1185">Reference proteome</keyword>
<name>A0A2S6H0B1_9PSEU</name>
<dbReference type="EMBL" id="PTIX01000001">
    <property type="protein sequence ID" value="PPK70913.1"/>
    <property type="molecule type" value="Genomic_DNA"/>
</dbReference>
<evidence type="ECO:0000313" key="2">
    <source>
        <dbReference type="Proteomes" id="UP000239203"/>
    </source>
</evidence>
<comment type="caution">
    <text evidence="1">The sequence shown here is derived from an EMBL/GenBank/DDBJ whole genome shotgun (WGS) entry which is preliminary data.</text>
</comment>
<dbReference type="OrthoDB" id="3695063at2"/>
<gene>
    <name evidence="1" type="ORF">CLV40_10199</name>
</gene>
<accession>A0A2S6H0B1</accession>
<organism evidence="1 2">
    <name type="scientific">Actinokineospora auranticolor</name>
    <dbReference type="NCBI Taxonomy" id="155976"/>
    <lineage>
        <taxon>Bacteria</taxon>
        <taxon>Bacillati</taxon>
        <taxon>Actinomycetota</taxon>
        <taxon>Actinomycetes</taxon>
        <taxon>Pseudonocardiales</taxon>
        <taxon>Pseudonocardiaceae</taxon>
        <taxon>Actinokineospora</taxon>
    </lineage>
</organism>
<evidence type="ECO:0000313" key="1">
    <source>
        <dbReference type="EMBL" id="PPK70913.1"/>
    </source>
</evidence>
<dbReference type="Proteomes" id="UP000239203">
    <property type="component" value="Unassembled WGS sequence"/>
</dbReference>
<dbReference type="AlphaFoldDB" id="A0A2S6H0B1"/>
<reference evidence="1 2" key="1">
    <citation type="submission" date="2018-02" db="EMBL/GenBank/DDBJ databases">
        <title>Genomic Encyclopedia of Archaeal and Bacterial Type Strains, Phase II (KMG-II): from individual species to whole genera.</title>
        <authorList>
            <person name="Goeker M."/>
        </authorList>
    </citation>
    <scope>NUCLEOTIDE SEQUENCE [LARGE SCALE GENOMIC DNA]</scope>
    <source>
        <strain evidence="1 2">YU 961-1</strain>
    </source>
</reference>
<evidence type="ECO:0008006" key="3">
    <source>
        <dbReference type="Google" id="ProtNLM"/>
    </source>
</evidence>
<proteinExistence type="predicted"/>
<protein>
    <recommendedName>
        <fullName evidence="3">Excreted virulence factor EspC (Type VII ESX diderm)</fullName>
    </recommendedName>
</protein>